<evidence type="ECO:0000313" key="3">
    <source>
        <dbReference type="EMBL" id="QDS72318.1"/>
    </source>
</evidence>
<proteinExistence type="predicted"/>
<evidence type="ECO:0000256" key="2">
    <source>
        <dbReference type="SAM" id="SignalP"/>
    </source>
</evidence>
<protein>
    <submittedName>
        <fullName evidence="3">Uncharacterized protein</fullName>
    </submittedName>
</protein>
<sequence>MGIVTVRDLLWLLLYIVLPAFSKPIPNPYPIAIPNPAPQGGWSRNKGKGVAKDPPKEGSYTYKSKAKPGEGTSKGAFNGPPRSITLPDHPGEGTVTIDGSPPPPPGACVEENPLVYYNIPHPEFVVDISIAQNPEQWKGVSGYFKVVINPSKKTIRGSGCEIFIPHQGRVSPNYTPYLIRLPLETGQDRARDENFEIGINSGRQELTTNIGNNIHWDGVWPRVNMHVQREEYRHAFLDSWRVTWYSFRQFAFAVFLAHDYVHNCG</sequence>
<dbReference type="AlphaFoldDB" id="A0A517L9K6"/>
<evidence type="ECO:0000313" key="4">
    <source>
        <dbReference type="Proteomes" id="UP000316270"/>
    </source>
</evidence>
<reference evidence="3 4" key="1">
    <citation type="submission" date="2019-07" db="EMBL/GenBank/DDBJ databases">
        <title>Finished genome of Venturia effusa.</title>
        <authorList>
            <person name="Young C.A."/>
            <person name="Cox M.P."/>
            <person name="Ganley A.R.D."/>
            <person name="David W.J."/>
        </authorList>
    </citation>
    <scope>NUCLEOTIDE SEQUENCE [LARGE SCALE GENOMIC DNA]</scope>
    <source>
        <strain evidence="4">albino</strain>
    </source>
</reference>
<dbReference type="EMBL" id="CP042191">
    <property type="protein sequence ID" value="QDS72318.1"/>
    <property type="molecule type" value="Genomic_DNA"/>
</dbReference>
<keyword evidence="2" id="KW-0732">Signal</keyword>
<gene>
    <name evidence="3" type="ORF">FKW77_007584</name>
</gene>
<organism evidence="3 4">
    <name type="scientific">Venturia effusa</name>
    <dbReference type="NCBI Taxonomy" id="50376"/>
    <lineage>
        <taxon>Eukaryota</taxon>
        <taxon>Fungi</taxon>
        <taxon>Dikarya</taxon>
        <taxon>Ascomycota</taxon>
        <taxon>Pezizomycotina</taxon>
        <taxon>Dothideomycetes</taxon>
        <taxon>Pleosporomycetidae</taxon>
        <taxon>Venturiales</taxon>
        <taxon>Venturiaceae</taxon>
        <taxon>Venturia</taxon>
    </lineage>
</organism>
<feature type="signal peptide" evidence="2">
    <location>
        <begin position="1"/>
        <end position="22"/>
    </location>
</feature>
<name>A0A517L9K6_9PEZI</name>
<feature type="region of interest" description="Disordered" evidence="1">
    <location>
        <begin position="37"/>
        <end position="88"/>
    </location>
</feature>
<accession>A0A517L9K6</accession>
<dbReference type="Proteomes" id="UP000316270">
    <property type="component" value="Chromosome 7"/>
</dbReference>
<feature type="chain" id="PRO_5022126558" evidence="2">
    <location>
        <begin position="23"/>
        <end position="265"/>
    </location>
</feature>
<keyword evidence="4" id="KW-1185">Reference proteome</keyword>
<evidence type="ECO:0000256" key="1">
    <source>
        <dbReference type="SAM" id="MobiDB-lite"/>
    </source>
</evidence>